<feature type="compositionally biased region" description="Polar residues" evidence="1">
    <location>
        <begin position="120"/>
        <end position="162"/>
    </location>
</feature>
<feature type="compositionally biased region" description="Gly residues" evidence="1">
    <location>
        <begin position="963"/>
        <end position="976"/>
    </location>
</feature>
<feature type="region of interest" description="Disordered" evidence="1">
    <location>
        <begin position="838"/>
        <end position="857"/>
    </location>
</feature>
<feature type="compositionally biased region" description="Basic residues" evidence="1">
    <location>
        <begin position="551"/>
        <end position="568"/>
    </location>
</feature>
<protein>
    <submittedName>
        <fullName evidence="2">Uncharacterized protein</fullName>
    </submittedName>
</protein>
<feature type="compositionally biased region" description="Low complexity" evidence="1">
    <location>
        <begin position="992"/>
        <end position="1021"/>
    </location>
</feature>
<dbReference type="eggNOG" id="ENOG502QR1Z">
    <property type="taxonomic scope" value="Eukaryota"/>
</dbReference>
<feature type="compositionally biased region" description="Gly residues" evidence="1">
    <location>
        <begin position="1044"/>
        <end position="1053"/>
    </location>
</feature>
<name>A0A1I8MEC4_MUSDO</name>
<feature type="compositionally biased region" description="Basic and acidic residues" evidence="1">
    <location>
        <begin position="39"/>
        <end position="70"/>
    </location>
</feature>
<gene>
    <name evidence="2" type="primary">101899397</name>
</gene>
<proteinExistence type="predicted"/>
<feature type="compositionally biased region" description="Low complexity" evidence="1">
    <location>
        <begin position="689"/>
        <end position="701"/>
    </location>
</feature>
<dbReference type="VEuPathDB" id="VectorBase:MDOMA2_018049"/>
<sequence length="1069" mass="118045">MSDLNDDLLNYEIGDVIDDQVLYGADEDELLLSDEDLEKDVSKEEKQKIKSEAEEWVKSQIKDKNKKTLESADENNAVGAKLKESPQLQTAVTNKKQGQSNAEIDTAPAQKSEHEDVTACNENIPTTSVPNDTLLTAEVSSSSNKELDVEQSSTVSNSTTCGLANDSSASSAIPSSQESASVTLSHGDISDPREDFEEEREERTNIKTTNERETFEQGNEQSPEKSMSRYVPHQKRNGAPLIRGHPMRGPSPLFPRPPLRFPHHGNISLLSPAHFSPLGNLATVTLTHATTNPLIPGQQFLAPQQTNPNPFGPQPPPNTMHNPTHGPLPPNLDHNNPHQRPRHPFGFRPGPMGGFRHPNPGGMYAQAPNEYNPNQGPAAFNHPYGAPRNLFRPDGPIGNAPPGMRPGMRMQRPPLQALPPHAMAGQVSFMNASSLQIRPQAVPGPQPQPGTNQSAVAGSNPQPVPQIPAQPAPASAIAPRKVLINPNFKGGVEAATSKFIQETQYMGINSGGQVPRIQSDEELLRQQEEFINKNREHIEKRRHARETSPTRRSRTRSPRSRSRTRSRSMSRERSYTPPKRHPNGGPNNNRNDRFDRERDRDRERERDRERDRDRSGNNDGNMRPGRAGSRDRDDRERDRNRPGPAYNNRQAGGGGNRFRRGNSRDRDYQGSGGGGNYGKRRRSKSPSPGNRAGNFGNNRGRYNNDRDKAEVDEDEETRAYRLQIEKQKALREQIMRDKEMKRRRAAEEKQYEEKRGNSSHPHKDDQTQQQPQSQTQQQHQQQPPQKFKEVVPERKIISLKKRPQTQSTDGFDEHANTQRKTIPTAKILPEAKKTLTDHLANNVSSGSAREHSSSLANNTAVIKPVLIKDTSSSSSSSATVAAIRPQPQNHHQPPRRLSSRCEDEVQLDYDEDDLLLDEDDLLASEPEASPPRDALSKRRDISRTPSPEPAAKALSRRHFQVRGSGGNSNSGGGGGTSKQSLSSSNRRIVLKTSSNTTSTSSSTGNRGGANISGNGNGNSRRVILDRLDVRNHGSSGSRQQSPAHGGGGGGGGSSADSKRKPQRIILKHD</sequence>
<feature type="compositionally biased region" description="Basic and acidic residues" evidence="1">
    <location>
        <begin position="1022"/>
        <end position="1031"/>
    </location>
</feature>
<feature type="compositionally biased region" description="Polar residues" evidence="1">
    <location>
        <begin position="451"/>
        <end position="460"/>
    </location>
</feature>
<feature type="region of interest" description="Disordered" evidence="1">
    <location>
        <begin position="532"/>
        <end position="833"/>
    </location>
</feature>
<feature type="region of interest" description="Disordered" evidence="1">
    <location>
        <begin position="869"/>
        <end position="903"/>
    </location>
</feature>
<reference evidence="2" key="1">
    <citation type="submission" date="2020-05" db="UniProtKB">
        <authorList>
            <consortium name="EnsemblMetazoa"/>
        </authorList>
    </citation>
    <scope>IDENTIFICATION</scope>
    <source>
        <strain evidence="2">Aabys</strain>
    </source>
</reference>
<dbReference type="AlphaFoldDB" id="A0A1I8MEC4"/>
<feature type="region of interest" description="Disordered" evidence="1">
    <location>
        <begin position="922"/>
        <end position="1069"/>
    </location>
</feature>
<feature type="compositionally biased region" description="Pro residues" evidence="1">
    <location>
        <begin position="462"/>
        <end position="471"/>
    </location>
</feature>
<dbReference type="OrthoDB" id="5990677at2759"/>
<dbReference type="STRING" id="7370.A0A1I8MEC4"/>
<feature type="compositionally biased region" description="Low complexity" evidence="1">
    <location>
        <begin position="617"/>
        <end position="627"/>
    </location>
</feature>
<feature type="compositionally biased region" description="Basic and acidic residues" evidence="1">
    <location>
        <begin position="786"/>
        <end position="796"/>
    </location>
</feature>
<feature type="compositionally biased region" description="Low complexity" evidence="1">
    <location>
        <begin position="767"/>
        <end position="785"/>
    </location>
</feature>
<organism evidence="2">
    <name type="scientific">Musca domestica</name>
    <name type="common">House fly</name>
    <dbReference type="NCBI Taxonomy" id="7370"/>
    <lineage>
        <taxon>Eukaryota</taxon>
        <taxon>Metazoa</taxon>
        <taxon>Ecdysozoa</taxon>
        <taxon>Arthropoda</taxon>
        <taxon>Hexapoda</taxon>
        <taxon>Insecta</taxon>
        <taxon>Pterygota</taxon>
        <taxon>Neoptera</taxon>
        <taxon>Endopterygota</taxon>
        <taxon>Diptera</taxon>
        <taxon>Brachycera</taxon>
        <taxon>Muscomorpha</taxon>
        <taxon>Muscoidea</taxon>
        <taxon>Muscidae</taxon>
        <taxon>Musca</taxon>
    </lineage>
</organism>
<accession>A0A1I8MEC4</accession>
<feature type="compositionally biased region" description="Polar residues" evidence="1">
    <location>
        <begin position="839"/>
        <end position="857"/>
    </location>
</feature>
<feature type="compositionally biased region" description="Polar residues" evidence="1">
    <location>
        <begin position="86"/>
        <end position="103"/>
    </location>
</feature>
<evidence type="ECO:0000256" key="1">
    <source>
        <dbReference type="SAM" id="MobiDB-lite"/>
    </source>
</evidence>
<feature type="compositionally biased region" description="Basic and acidic residues" evidence="1">
    <location>
        <begin position="201"/>
        <end position="215"/>
    </location>
</feature>
<feature type="compositionally biased region" description="Polar residues" evidence="1">
    <location>
        <begin position="1032"/>
        <end position="1042"/>
    </location>
</feature>
<feature type="compositionally biased region" description="Basic and acidic residues" evidence="1">
    <location>
        <begin position="590"/>
        <end position="616"/>
    </location>
</feature>
<feature type="region of interest" description="Disordered" evidence="1">
    <location>
        <begin position="39"/>
        <end position="231"/>
    </location>
</feature>
<dbReference type="EnsemblMetazoa" id="MDOA004027-RA">
    <property type="protein sequence ID" value="MDOA004027-PA"/>
    <property type="gene ID" value="MDOA004027"/>
</dbReference>
<feature type="region of interest" description="Disordered" evidence="1">
    <location>
        <begin position="305"/>
        <end position="340"/>
    </location>
</feature>
<feature type="compositionally biased region" description="Basic and acidic residues" evidence="1">
    <location>
        <begin position="717"/>
        <end position="766"/>
    </location>
</feature>
<feature type="region of interest" description="Disordered" evidence="1">
    <location>
        <begin position="439"/>
        <end position="471"/>
    </location>
</feature>
<dbReference type="VEuPathDB" id="VectorBase:MDOA004027"/>
<feature type="compositionally biased region" description="Basic and acidic residues" evidence="1">
    <location>
        <begin position="628"/>
        <end position="641"/>
    </location>
</feature>
<feature type="compositionally biased region" description="Basic and acidic residues" evidence="1">
    <location>
        <begin position="532"/>
        <end position="549"/>
    </location>
</feature>
<feature type="compositionally biased region" description="Low complexity" evidence="1">
    <location>
        <begin position="164"/>
        <end position="181"/>
    </location>
</feature>
<evidence type="ECO:0000313" key="2">
    <source>
        <dbReference type="EnsemblMetazoa" id="MDOA004027-PA"/>
    </source>
</evidence>